<dbReference type="EMBL" id="APML01000027">
    <property type="protein sequence ID" value="ENH96898.1"/>
    <property type="molecule type" value="Genomic_DNA"/>
</dbReference>
<dbReference type="AlphaFoldDB" id="N4W9D6"/>
<dbReference type="NCBIfam" id="TIGR01636">
    <property type="entry name" value="phage_rinA"/>
    <property type="match status" value="1"/>
</dbReference>
<evidence type="ECO:0000313" key="1">
    <source>
        <dbReference type="EMBL" id="ENH96898.1"/>
    </source>
</evidence>
<reference evidence="1 2" key="1">
    <citation type="submission" date="2013-03" db="EMBL/GenBank/DDBJ databases">
        <title>Draft genome sequence of Gracibacillus halophilus YIM-C55.5, a moderately halophilic and thermophilic organism from the Xiaochaidamu salt lake.</title>
        <authorList>
            <person name="Sugumar T."/>
            <person name="Polireddy D.R."/>
            <person name="Antony A."/>
            <person name="Madhava Y.R."/>
            <person name="Sivakumar N."/>
        </authorList>
    </citation>
    <scope>NUCLEOTIDE SEQUENCE [LARGE SCALE GENOMIC DNA]</scope>
    <source>
        <strain evidence="1 2">YIM-C55.5</strain>
    </source>
</reference>
<comment type="caution">
    <text evidence="1">The sequence shown here is derived from an EMBL/GenBank/DDBJ whole genome shotgun (WGS) entry which is preliminary data.</text>
</comment>
<dbReference type="PATRIC" id="fig|1308866.3.peg.1679"/>
<gene>
    <name evidence="1" type="ORF">J416_08297</name>
</gene>
<organism evidence="1 2">
    <name type="scientific">Gracilibacillus halophilus YIM-C55.5</name>
    <dbReference type="NCBI Taxonomy" id="1308866"/>
    <lineage>
        <taxon>Bacteria</taxon>
        <taxon>Bacillati</taxon>
        <taxon>Bacillota</taxon>
        <taxon>Bacilli</taxon>
        <taxon>Bacillales</taxon>
        <taxon>Bacillaceae</taxon>
        <taxon>Gracilibacillus</taxon>
    </lineage>
</organism>
<accession>N4W9D6</accession>
<name>N4W9D6_9BACI</name>
<dbReference type="Proteomes" id="UP000012283">
    <property type="component" value="Unassembled WGS sequence"/>
</dbReference>
<evidence type="ECO:0000313" key="2">
    <source>
        <dbReference type="Proteomes" id="UP000012283"/>
    </source>
</evidence>
<keyword evidence="2" id="KW-1185">Reference proteome</keyword>
<dbReference type="RefSeq" id="WP_003468130.1">
    <property type="nucleotide sequence ID" value="NZ_APML01000027.1"/>
</dbReference>
<sequence length="108" mass="12549">MNTPSNTKDIDIVKGANSVWQPGDPTGQIVTRLSTNKQLKYLTEITDVIGQVYDALPEDYQKMTELRYWSKQKYTCDLIAMKIGISERQARRWRNEIVKITAEQLGWR</sequence>
<proteinExistence type="predicted"/>
<protein>
    <submittedName>
        <fullName evidence="1">Transcriptional activator</fullName>
    </submittedName>
</protein>
<dbReference type="STRING" id="1308866.J416_08297"/>
<dbReference type="InterPro" id="IPR006523">
    <property type="entry name" value="RinA"/>
</dbReference>